<dbReference type="InterPro" id="IPR027266">
    <property type="entry name" value="TrmE/GcvT-like"/>
</dbReference>
<protein>
    <submittedName>
        <fullName evidence="8">Uncharacterized protein</fullName>
    </submittedName>
</protein>
<dbReference type="InterPro" id="IPR005225">
    <property type="entry name" value="Small_GTP-bd"/>
</dbReference>
<evidence type="ECO:0000256" key="5">
    <source>
        <dbReference type="ARBA" id="ARBA00023134"/>
    </source>
</evidence>
<proteinExistence type="inferred from homology"/>
<dbReference type="Gene3D" id="1.20.120.430">
    <property type="entry name" value="tRNA modification GTPase MnmE domain 2"/>
    <property type="match status" value="1"/>
</dbReference>
<comment type="similarity">
    <text evidence="2">Belongs to the TRAFAC class TrmE-Era-EngA-EngB-Septin-like GTPase superfamily. TrmE GTPase family.</text>
</comment>
<dbReference type="GO" id="GO:0005739">
    <property type="term" value="C:mitochondrion"/>
    <property type="evidence" value="ECO:0007669"/>
    <property type="project" value="UniProtKB-SubCell"/>
</dbReference>
<dbReference type="InterPro" id="IPR027417">
    <property type="entry name" value="P-loop_NTPase"/>
</dbReference>
<evidence type="ECO:0000259" key="7">
    <source>
        <dbReference type="Pfam" id="PF12631"/>
    </source>
</evidence>
<comment type="caution">
    <text evidence="8">The sequence shown here is derived from an EMBL/GenBank/DDBJ whole genome shotgun (WGS) entry which is preliminary data.</text>
</comment>
<keyword evidence="3" id="KW-0819">tRNA processing</keyword>
<dbReference type="InterPro" id="IPR018948">
    <property type="entry name" value="GTP-bd_TrmE_N"/>
</dbReference>
<organism evidence="8 9">
    <name type="scientific">Rotaria magnacalcarata</name>
    <dbReference type="NCBI Taxonomy" id="392030"/>
    <lineage>
        <taxon>Eukaryota</taxon>
        <taxon>Metazoa</taxon>
        <taxon>Spiralia</taxon>
        <taxon>Gnathifera</taxon>
        <taxon>Rotifera</taxon>
        <taxon>Eurotatoria</taxon>
        <taxon>Bdelloidea</taxon>
        <taxon>Philodinida</taxon>
        <taxon>Philodinidae</taxon>
        <taxon>Rotaria</taxon>
    </lineage>
</organism>
<evidence type="ECO:0000256" key="1">
    <source>
        <dbReference type="ARBA" id="ARBA00004173"/>
    </source>
</evidence>
<accession>A0A8S2JAI0</accession>
<dbReference type="PANTHER" id="PTHR42714:SF2">
    <property type="entry name" value="TRNA MODIFICATION GTPASE GTPBP3, MITOCHONDRIAL"/>
    <property type="match status" value="1"/>
</dbReference>
<dbReference type="Pfam" id="PF12631">
    <property type="entry name" value="MnmE_helical"/>
    <property type="match status" value="1"/>
</dbReference>
<dbReference type="InterPro" id="IPR027368">
    <property type="entry name" value="MnmE_dom2"/>
</dbReference>
<dbReference type="InterPro" id="IPR025867">
    <property type="entry name" value="MnmE_helical"/>
</dbReference>
<dbReference type="GO" id="GO:0030488">
    <property type="term" value="P:tRNA methylation"/>
    <property type="evidence" value="ECO:0007669"/>
    <property type="project" value="TreeGrafter"/>
</dbReference>
<gene>
    <name evidence="8" type="ORF">SMN809_LOCUS1065</name>
</gene>
<feature type="domain" description="GTP-binding protein TrmE N-terminal" evidence="6">
    <location>
        <begin position="23"/>
        <end position="143"/>
    </location>
</feature>
<dbReference type="Proteomes" id="UP000676336">
    <property type="component" value="Unassembled WGS sequence"/>
</dbReference>
<evidence type="ECO:0000256" key="2">
    <source>
        <dbReference type="ARBA" id="ARBA00011043"/>
    </source>
</evidence>
<dbReference type="Pfam" id="PF10396">
    <property type="entry name" value="TrmE_N"/>
    <property type="match status" value="1"/>
</dbReference>
<dbReference type="NCBIfam" id="NF003661">
    <property type="entry name" value="PRK05291.1-3"/>
    <property type="match status" value="1"/>
</dbReference>
<reference evidence="8" key="1">
    <citation type="submission" date="2021-02" db="EMBL/GenBank/DDBJ databases">
        <authorList>
            <person name="Nowell W R."/>
        </authorList>
    </citation>
    <scope>NUCLEOTIDE SEQUENCE</scope>
</reference>
<dbReference type="CDD" id="cd14858">
    <property type="entry name" value="TrmE_N"/>
    <property type="match status" value="1"/>
</dbReference>
<dbReference type="EMBL" id="CAJOBI010000150">
    <property type="protein sequence ID" value="CAF3799003.1"/>
    <property type="molecule type" value="Genomic_DNA"/>
</dbReference>
<dbReference type="NCBIfam" id="TIGR00231">
    <property type="entry name" value="small_GTP"/>
    <property type="match status" value="1"/>
</dbReference>
<dbReference type="GO" id="GO:0005525">
    <property type="term" value="F:GTP binding"/>
    <property type="evidence" value="ECO:0007669"/>
    <property type="project" value="UniProtKB-KW"/>
</dbReference>
<evidence type="ECO:0000256" key="4">
    <source>
        <dbReference type="ARBA" id="ARBA00022741"/>
    </source>
</evidence>
<dbReference type="PANTHER" id="PTHR42714">
    <property type="entry name" value="TRNA MODIFICATION GTPASE GTPBP3"/>
    <property type="match status" value="1"/>
</dbReference>
<keyword evidence="5" id="KW-0342">GTP-binding</keyword>
<dbReference type="GO" id="GO:0002098">
    <property type="term" value="P:tRNA wobble uridine modification"/>
    <property type="evidence" value="ECO:0007669"/>
    <property type="project" value="TreeGrafter"/>
</dbReference>
<dbReference type="AlphaFoldDB" id="A0A8S2JAI0"/>
<feature type="domain" description="MnmE helical" evidence="7">
    <location>
        <begin position="146"/>
        <end position="284"/>
    </location>
</feature>
<dbReference type="SUPFAM" id="SSF103025">
    <property type="entry name" value="Folate-binding domain"/>
    <property type="match status" value="1"/>
</dbReference>
<comment type="subcellular location">
    <subcellularLocation>
        <location evidence="1">Mitochondrion</location>
    </subcellularLocation>
</comment>
<dbReference type="Gene3D" id="3.30.1360.120">
    <property type="entry name" value="Probable tRNA modification gtpase trme, domain 1"/>
    <property type="match status" value="1"/>
</dbReference>
<sequence length="329" mass="37090">MIFKHFRIYKNICFCRHSSSLSTIFALATGPQLRSGVAIIRVSGSLATQSLLKLTRETKLENFKPKQLYLKKIYHHKTNDLIDQCMTVWFKEPKSFTGEDVVEFHIHGSKAVAGAIFSTLSSFPNYRLAEPGEFSKRAYLNGRLDLTEAEGLIDLINAQTEQQRKQSLYQMQGSLKELYERWRLDLVKSLAHAEAYIDFHEDQHIENDILSDVINTVKTAYNAMSIHLQDHRRGEILRDGCRIAILGAPNAGKSSLLNILTQKPTAIVSPIAGTTRDVIESTIDLGGYPIVICDTAGLRITDDPIENEGVLRAVDRLVDSEQRRIFNEA</sequence>
<evidence type="ECO:0000313" key="8">
    <source>
        <dbReference type="EMBL" id="CAF3799003.1"/>
    </source>
</evidence>
<dbReference type="SUPFAM" id="SSF52540">
    <property type="entry name" value="P-loop containing nucleoside triphosphate hydrolases"/>
    <property type="match status" value="1"/>
</dbReference>
<dbReference type="InterPro" id="IPR031168">
    <property type="entry name" value="G_TrmE"/>
</dbReference>
<dbReference type="FunFam" id="3.30.1360.120:FF:000007">
    <property type="entry name" value="tRNA modification GTPase GTPBP3, mitochondrial"/>
    <property type="match status" value="1"/>
</dbReference>
<dbReference type="CDD" id="cd04164">
    <property type="entry name" value="trmE"/>
    <property type="match status" value="1"/>
</dbReference>
<keyword evidence="4" id="KW-0547">Nucleotide-binding</keyword>
<evidence type="ECO:0000259" key="6">
    <source>
        <dbReference type="Pfam" id="PF10396"/>
    </source>
</evidence>
<evidence type="ECO:0000256" key="3">
    <source>
        <dbReference type="ARBA" id="ARBA00022694"/>
    </source>
</evidence>
<evidence type="ECO:0000313" key="9">
    <source>
        <dbReference type="Proteomes" id="UP000676336"/>
    </source>
</evidence>
<name>A0A8S2JAI0_9BILA</name>